<dbReference type="AlphaFoldDB" id="A0A2P2IP06"/>
<keyword evidence="1" id="KW-1133">Transmembrane helix</keyword>
<evidence type="ECO:0000313" key="2">
    <source>
        <dbReference type="EMBL" id="MBW82959.1"/>
    </source>
</evidence>
<accession>A0A2P2IP06</accession>
<name>A0A2P2IP06_RHIMU</name>
<evidence type="ECO:0000256" key="1">
    <source>
        <dbReference type="SAM" id="Phobius"/>
    </source>
</evidence>
<keyword evidence="1" id="KW-0812">Transmembrane</keyword>
<protein>
    <submittedName>
        <fullName evidence="2">Uncharacterized protein</fullName>
    </submittedName>
</protein>
<feature type="transmembrane region" description="Helical" evidence="1">
    <location>
        <begin position="53"/>
        <end position="71"/>
    </location>
</feature>
<reference evidence="2" key="1">
    <citation type="submission" date="2018-02" db="EMBL/GenBank/DDBJ databases">
        <title>Rhizophora mucronata_Transcriptome.</title>
        <authorList>
            <person name="Meera S.P."/>
            <person name="Sreeshan A."/>
            <person name="Augustine A."/>
        </authorList>
    </citation>
    <scope>NUCLEOTIDE SEQUENCE</scope>
    <source>
        <tissue evidence="2">Leaf</tissue>
    </source>
</reference>
<dbReference type="EMBL" id="GGEC01002476">
    <property type="protein sequence ID" value="MBW82959.1"/>
    <property type="molecule type" value="Transcribed_RNA"/>
</dbReference>
<proteinExistence type="predicted"/>
<keyword evidence="1" id="KW-0472">Membrane</keyword>
<sequence length="74" mass="8455">MQVCNPYRPIAQFSILQPATTTSTPHHEIGTLLVSHELTMVSNSVHLHNFRNFQSATPILSLCFFFVIWLIPLF</sequence>
<organism evidence="2">
    <name type="scientific">Rhizophora mucronata</name>
    <name type="common">Asiatic mangrove</name>
    <dbReference type="NCBI Taxonomy" id="61149"/>
    <lineage>
        <taxon>Eukaryota</taxon>
        <taxon>Viridiplantae</taxon>
        <taxon>Streptophyta</taxon>
        <taxon>Embryophyta</taxon>
        <taxon>Tracheophyta</taxon>
        <taxon>Spermatophyta</taxon>
        <taxon>Magnoliopsida</taxon>
        <taxon>eudicotyledons</taxon>
        <taxon>Gunneridae</taxon>
        <taxon>Pentapetalae</taxon>
        <taxon>rosids</taxon>
        <taxon>fabids</taxon>
        <taxon>Malpighiales</taxon>
        <taxon>Rhizophoraceae</taxon>
        <taxon>Rhizophora</taxon>
    </lineage>
</organism>